<feature type="transmembrane region" description="Helical" evidence="13">
    <location>
        <begin position="482"/>
        <end position="504"/>
    </location>
</feature>
<keyword evidence="16" id="KW-1185">Reference proteome</keyword>
<dbReference type="GO" id="GO:0005524">
    <property type="term" value="F:ATP binding"/>
    <property type="evidence" value="ECO:0007669"/>
    <property type="project" value="InterPro"/>
</dbReference>
<evidence type="ECO:0000256" key="8">
    <source>
        <dbReference type="ARBA" id="ARBA00022842"/>
    </source>
</evidence>
<evidence type="ECO:0000259" key="14">
    <source>
        <dbReference type="PROSITE" id="PS50846"/>
    </source>
</evidence>
<dbReference type="SUPFAM" id="SSF56784">
    <property type="entry name" value="HAD-like"/>
    <property type="match status" value="1"/>
</dbReference>
<dbReference type="GO" id="GO:0043682">
    <property type="term" value="F:P-type divalent copper transporter activity"/>
    <property type="evidence" value="ECO:0007669"/>
    <property type="project" value="TreeGrafter"/>
</dbReference>
<comment type="caution">
    <text evidence="15">The sequence shown here is derived from an EMBL/GenBank/DDBJ whole genome shotgun (WGS) entry which is preliminary data.</text>
</comment>
<evidence type="ECO:0000256" key="6">
    <source>
        <dbReference type="ARBA" id="ARBA00022692"/>
    </source>
</evidence>
<feature type="transmembrane region" description="Helical" evidence="13">
    <location>
        <begin position="458"/>
        <end position="476"/>
    </location>
</feature>
<keyword evidence="6 13" id="KW-0812">Transmembrane</keyword>
<dbReference type="InterPro" id="IPR018303">
    <property type="entry name" value="ATPase_P-typ_P_site"/>
</dbReference>
<evidence type="ECO:0000256" key="13">
    <source>
        <dbReference type="SAM" id="Phobius"/>
    </source>
</evidence>
<accession>A0A369A5X8</accession>
<dbReference type="PROSITE" id="PS00154">
    <property type="entry name" value="ATPASE_E1_E2"/>
    <property type="match status" value="1"/>
</dbReference>
<dbReference type="Gene3D" id="3.40.50.1000">
    <property type="entry name" value="HAD superfamily/HAD-like"/>
    <property type="match status" value="1"/>
</dbReference>
<evidence type="ECO:0000256" key="1">
    <source>
        <dbReference type="ARBA" id="ARBA00004651"/>
    </source>
</evidence>
<dbReference type="InterPro" id="IPR006121">
    <property type="entry name" value="HMA_dom"/>
</dbReference>
<evidence type="ECO:0000256" key="12">
    <source>
        <dbReference type="ARBA" id="ARBA00023136"/>
    </source>
</evidence>
<evidence type="ECO:0000256" key="11">
    <source>
        <dbReference type="ARBA" id="ARBA00023065"/>
    </source>
</evidence>
<evidence type="ECO:0000256" key="3">
    <source>
        <dbReference type="ARBA" id="ARBA00022448"/>
    </source>
</evidence>
<dbReference type="InterPro" id="IPR001757">
    <property type="entry name" value="P_typ_ATPase"/>
</dbReference>
<keyword evidence="7" id="KW-0479">Metal-binding</keyword>
<evidence type="ECO:0000313" key="16">
    <source>
        <dbReference type="Proteomes" id="UP000253517"/>
    </source>
</evidence>
<keyword evidence="3" id="KW-0813">Transport</keyword>
<dbReference type="GO" id="GO:0005507">
    <property type="term" value="F:copper ion binding"/>
    <property type="evidence" value="ECO:0007669"/>
    <property type="project" value="TreeGrafter"/>
</dbReference>
<feature type="transmembrane region" description="Helical" evidence="13">
    <location>
        <begin position="206"/>
        <end position="225"/>
    </location>
</feature>
<dbReference type="InterPro" id="IPR008250">
    <property type="entry name" value="ATPase_P-typ_transduc_dom_A_sf"/>
</dbReference>
<dbReference type="PANTHER" id="PTHR43520:SF5">
    <property type="entry name" value="CATION-TRANSPORTING P-TYPE ATPASE-RELATED"/>
    <property type="match status" value="1"/>
</dbReference>
<dbReference type="EMBL" id="QPJS01000002">
    <property type="protein sequence ID" value="RCX03818.1"/>
    <property type="molecule type" value="Genomic_DNA"/>
</dbReference>
<dbReference type="InterPro" id="IPR059000">
    <property type="entry name" value="ATPase_P-type_domA"/>
</dbReference>
<organism evidence="15 16">
    <name type="scientific">Schleiferia thermophila</name>
    <dbReference type="NCBI Taxonomy" id="884107"/>
    <lineage>
        <taxon>Bacteria</taxon>
        <taxon>Pseudomonadati</taxon>
        <taxon>Bacteroidota</taxon>
        <taxon>Flavobacteriia</taxon>
        <taxon>Flavobacteriales</taxon>
        <taxon>Schleiferiaceae</taxon>
        <taxon>Schleiferia</taxon>
    </lineage>
</organism>
<dbReference type="InterPro" id="IPR023299">
    <property type="entry name" value="ATPase_P-typ_cyto_dom_N"/>
</dbReference>
<evidence type="ECO:0000256" key="4">
    <source>
        <dbReference type="ARBA" id="ARBA00022475"/>
    </source>
</evidence>
<dbReference type="PROSITE" id="PS50846">
    <property type="entry name" value="HMA_2"/>
    <property type="match status" value="1"/>
</dbReference>
<dbReference type="PANTHER" id="PTHR43520">
    <property type="entry name" value="ATP7, ISOFORM B"/>
    <property type="match status" value="1"/>
</dbReference>
<protein>
    <submittedName>
        <fullName evidence="15">Cu+-exporting ATPase</fullName>
    </submittedName>
</protein>
<evidence type="ECO:0000256" key="9">
    <source>
        <dbReference type="ARBA" id="ARBA00022967"/>
    </source>
</evidence>
<comment type="subcellular location">
    <subcellularLocation>
        <location evidence="1">Cell membrane</location>
        <topology evidence="1">Multi-pass membrane protein</topology>
    </subcellularLocation>
</comment>
<feature type="transmembrane region" description="Helical" evidence="13">
    <location>
        <begin position="245"/>
        <end position="263"/>
    </location>
</feature>
<evidence type="ECO:0000256" key="5">
    <source>
        <dbReference type="ARBA" id="ARBA00022553"/>
    </source>
</evidence>
<dbReference type="PRINTS" id="PR00119">
    <property type="entry name" value="CATATPASE"/>
</dbReference>
<dbReference type="Proteomes" id="UP000253517">
    <property type="component" value="Unassembled WGS sequence"/>
</dbReference>
<dbReference type="InterPro" id="IPR023298">
    <property type="entry name" value="ATPase_P-typ_TM_dom_sf"/>
</dbReference>
<dbReference type="GO" id="GO:0016887">
    <property type="term" value="F:ATP hydrolysis activity"/>
    <property type="evidence" value="ECO:0007669"/>
    <property type="project" value="InterPro"/>
</dbReference>
<keyword evidence="9" id="KW-1278">Translocase</keyword>
<dbReference type="InterPro" id="IPR036412">
    <property type="entry name" value="HAD-like_sf"/>
</dbReference>
<keyword evidence="5" id="KW-0597">Phosphoprotein</keyword>
<reference evidence="15 16" key="1">
    <citation type="submission" date="2018-07" db="EMBL/GenBank/DDBJ databases">
        <title>Genomic Encyclopedia of Type Strains, Phase IV (KMG-IV): sequencing the most valuable type-strain genomes for metagenomic binning, comparative biology and taxonomic classification.</title>
        <authorList>
            <person name="Goeker M."/>
        </authorList>
    </citation>
    <scope>NUCLEOTIDE SEQUENCE [LARGE SCALE GENOMIC DNA]</scope>
    <source>
        <strain evidence="15 16">DSM 21410</strain>
    </source>
</reference>
<dbReference type="Pfam" id="PF00403">
    <property type="entry name" value="HMA"/>
    <property type="match status" value="1"/>
</dbReference>
<feature type="domain" description="HMA" evidence="14">
    <location>
        <begin position="120"/>
        <end position="186"/>
    </location>
</feature>
<dbReference type="Gene3D" id="3.40.1110.10">
    <property type="entry name" value="Calcium-transporting ATPase, cytoplasmic domain N"/>
    <property type="match status" value="1"/>
</dbReference>
<keyword evidence="4" id="KW-1003">Cell membrane</keyword>
<dbReference type="Pfam" id="PF00702">
    <property type="entry name" value="Hydrolase"/>
    <property type="match status" value="1"/>
</dbReference>
<feature type="transmembrane region" description="Helical" evidence="13">
    <location>
        <begin position="777"/>
        <end position="796"/>
    </location>
</feature>
<keyword evidence="10 13" id="KW-1133">Transmembrane helix</keyword>
<keyword evidence="8" id="KW-0460">Magnesium</keyword>
<dbReference type="InterPro" id="IPR036163">
    <property type="entry name" value="HMA_dom_sf"/>
</dbReference>
<keyword evidence="11" id="KW-0406">Ion transport</keyword>
<dbReference type="PRINTS" id="PR00943">
    <property type="entry name" value="CUATPASE"/>
</dbReference>
<evidence type="ECO:0000313" key="15">
    <source>
        <dbReference type="EMBL" id="RCX03818.1"/>
    </source>
</evidence>
<evidence type="ECO:0000256" key="10">
    <source>
        <dbReference type="ARBA" id="ARBA00022989"/>
    </source>
</evidence>
<proteinExistence type="inferred from homology"/>
<keyword evidence="12 13" id="KW-0472">Membrane</keyword>
<dbReference type="SUPFAM" id="SSF55008">
    <property type="entry name" value="HMA, heavy metal-associated domain"/>
    <property type="match status" value="1"/>
</dbReference>
<feature type="transmembrane region" description="Helical" evidence="13">
    <location>
        <begin position="303"/>
        <end position="321"/>
    </location>
</feature>
<name>A0A369A5X8_9FLAO</name>
<dbReference type="SUPFAM" id="SSF81653">
    <property type="entry name" value="Calcium ATPase, transduction domain A"/>
    <property type="match status" value="1"/>
</dbReference>
<dbReference type="InterPro" id="IPR021993">
    <property type="entry name" value="ATPase-cat-bd"/>
</dbReference>
<dbReference type="Gene3D" id="2.70.150.10">
    <property type="entry name" value="Calcium-transporting ATPase, cytoplasmic transduction domain A"/>
    <property type="match status" value="1"/>
</dbReference>
<dbReference type="SUPFAM" id="SSF81665">
    <property type="entry name" value="Calcium ATPase, transmembrane domain M"/>
    <property type="match status" value="1"/>
</dbReference>
<feature type="transmembrane region" description="Helical" evidence="13">
    <location>
        <begin position="802"/>
        <end position="818"/>
    </location>
</feature>
<dbReference type="CDD" id="cd00371">
    <property type="entry name" value="HMA"/>
    <property type="match status" value="1"/>
</dbReference>
<dbReference type="Pfam" id="PF00122">
    <property type="entry name" value="E1-E2_ATPase"/>
    <property type="match status" value="1"/>
</dbReference>
<comment type="similarity">
    <text evidence="2">Belongs to the cation transport ATPase (P-type) (TC 3.A.3) family. Type IB subfamily.</text>
</comment>
<evidence type="ECO:0000256" key="2">
    <source>
        <dbReference type="ARBA" id="ARBA00006024"/>
    </source>
</evidence>
<gene>
    <name evidence="15" type="ORF">DES35_102274</name>
</gene>
<evidence type="ECO:0000256" key="7">
    <source>
        <dbReference type="ARBA" id="ARBA00022723"/>
    </source>
</evidence>
<feature type="transmembrane region" description="Helical" evidence="13">
    <location>
        <begin position="275"/>
        <end position="297"/>
    </location>
</feature>
<sequence length="854" mass="95217">MTKIANFYDNWDVLLSFIIVYRPSHSNLCEELGDMGDYCFHCGESIEDERVDFDNKAFCCHGCKQVYQILKENSLENFYLLNPSAGVTMKHKTGGKGRYDYLDNKEIAEKILSFKDGGIAVVRWNLPKIHCSSCVWLLENLPKLHKGVLSVVVNFPKRTAQITYREADIKLSDLAELLSYLGYPPSLSLADVQGENKKNHSYDRSLIYQLAVAGFCFGNIMLLSIPEYLGMNNIGDENYARYFRFVSMVLSLPVVLYSSQEYYKSAWAGLRNKVINIDVPIVLGILIIFFRSLYEVFILNEPGFFDSLAGLLFFLLIGKYYQRKTYERLSFDRDYAAYFPMAVTRVKEDGSEEIVAIGKIEQGDFLRIHSDEIVPVDAILVEGKALIDNSFVTGEAIPLVKNPGDRIYAGGRQKGERILVKSLKPLDQSYLTGVWNQHTHKKDIKLIKDLTDKISKRFTLWLLVVALGGFLAWLPFDASTALNVLTAVLIVACPCALALAAPFAESTMMLHLGRKGLYLKDAPTVEKLSDIQHFVFDKTGTLTISSEGEVSFSGTITREEASLVRAITENSLHPLSRILSKNLPASKAVIDYFEEIKGHGMTGVVNGLKVKIGSSTYVKNAETVGADTNSSEVHVEIDGRYLGYFEIRNKYRPNIEKLFLAIKDYPITILSGDNDRELPYLKKLLPPKAEIIFNQKPTDKLKYIENLEKKGVKTLMAGDGLNDAGALMVSHMGISVAEDIYSFSPACDAILQASSLHQLHSFIHAARYTVKTIKQSFVISLLYNLAGLGFALAGVLEPIVCAILMPISSITVVGYVVLKTTSGAQKLLYKTTNDSLVQVKSARLKLYGDAVPSE</sequence>
<dbReference type="Pfam" id="PF12156">
    <property type="entry name" value="ATPase-cat_bd"/>
    <property type="match status" value="1"/>
</dbReference>
<dbReference type="GO" id="GO:0055070">
    <property type="term" value="P:copper ion homeostasis"/>
    <property type="evidence" value="ECO:0007669"/>
    <property type="project" value="TreeGrafter"/>
</dbReference>
<dbReference type="NCBIfam" id="TIGR01494">
    <property type="entry name" value="ATPase_P-type"/>
    <property type="match status" value="1"/>
</dbReference>
<dbReference type="GO" id="GO:0005886">
    <property type="term" value="C:plasma membrane"/>
    <property type="evidence" value="ECO:0007669"/>
    <property type="project" value="UniProtKB-SubCell"/>
</dbReference>
<dbReference type="InterPro" id="IPR023214">
    <property type="entry name" value="HAD_sf"/>
</dbReference>
<dbReference type="AlphaFoldDB" id="A0A369A5X8"/>
<dbReference type="Gene3D" id="3.30.70.100">
    <property type="match status" value="1"/>
</dbReference>